<keyword evidence="2" id="KW-0143">Chaperone</keyword>
<keyword evidence="2" id="KW-0479">Metal-binding</keyword>
<dbReference type="InterPro" id="IPR023404">
    <property type="entry name" value="rSAM_horseshoe"/>
</dbReference>
<dbReference type="SUPFAM" id="SSF102114">
    <property type="entry name" value="Radical SAM enzymes"/>
    <property type="match status" value="1"/>
</dbReference>
<dbReference type="InterPro" id="IPR004559">
    <property type="entry name" value="HemW-like"/>
</dbReference>
<organism evidence="4 5">
    <name type="scientific">Winogradskyella litoriviva</name>
    <dbReference type="NCBI Taxonomy" id="1220182"/>
    <lineage>
        <taxon>Bacteria</taxon>
        <taxon>Pseudomonadati</taxon>
        <taxon>Bacteroidota</taxon>
        <taxon>Flavobacteriia</taxon>
        <taxon>Flavobacteriales</taxon>
        <taxon>Flavobacteriaceae</taxon>
        <taxon>Winogradskyella</taxon>
    </lineage>
</organism>
<accession>A0ABX2E015</accession>
<keyword evidence="5" id="KW-1185">Reference proteome</keyword>
<keyword evidence="2" id="KW-0411">Iron-sulfur</keyword>
<dbReference type="InterPro" id="IPR010723">
    <property type="entry name" value="HemN_C"/>
</dbReference>
<keyword evidence="2" id="KW-0408">Iron</keyword>
<dbReference type="NCBIfam" id="TIGR00539">
    <property type="entry name" value="hemN_rel"/>
    <property type="match status" value="1"/>
</dbReference>
<sequence>MEKQSRKGLIDSSSPLGKLEGAGGIYIHIPFCKQACHYCDFHFSTSLKKKDELVNALVKEIELRKSEFKSTTVETIYFGGGTPSLLTNEELQFLIDSVYNNYKVSKNPEITLEANPDDLSKDRIIELSKSKINRLSIGIQSFFEADLKLMNRAHNATEAKACLEEATKYFNNISLDLIYGIPGASNEQWLQNIDMALGFGVPHISSYALTVEPKTALDSFIKKGVIEDVDDEQAHEQFHLLKEKLEASGFIHYELSNFGKEGFFSKNNSAYWQGKSYLGIGPSAHSFNGKQRGWNVRNNTKYIKALEANKLPIEIETLTQTDQYNEYIMTGLRTIWGVSIQKVENDFGIVFKDYLIEQAEIFINQQLLYIEDKHIRVTKKGQFLSDGIASELFKINLTC</sequence>
<dbReference type="SMART" id="SM00729">
    <property type="entry name" value="Elp3"/>
    <property type="match status" value="1"/>
</dbReference>
<dbReference type="Gene3D" id="3.80.30.20">
    <property type="entry name" value="tm_1862 like domain"/>
    <property type="match status" value="1"/>
</dbReference>
<dbReference type="PANTHER" id="PTHR13932:SF5">
    <property type="entry name" value="RADICAL S-ADENOSYL METHIONINE DOMAIN-CONTAINING PROTEIN 1, MITOCHONDRIAL"/>
    <property type="match status" value="1"/>
</dbReference>
<evidence type="ECO:0000313" key="5">
    <source>
        <dbReference type="Proteomes" id="UP000805085"/>
    </source>
</evidence>
<reference evidence="4 5" key="1">
    <citation type="journal article" date="2015" name="Int. J. Syst. Evol. Microbiol.">
        <title>Winogradskyella litoriviva sp. nov., isolated from coastal seawater.</title>
        <authorList>
            <person name="Nedashkovskaya O.I."/>
            <person name="Kukhlevskiy A.D."/>
            <person name="Zhukova N.V."/>
            <person name="Kim S.J."/>
            <person name="Rhee S.K."/>
            <person name="Mikhailov V.V."/>
        </authorList>
    </citation>
    <scope>NUCLEOTIDE SEQUENCE [LARGE SCALE GENOMIC DNA]</scope>
    <source>
        <strain evidence="4 5">KMM6491</strain>
    </source>
</reference>
<dbReference type="SFLD" id="SFLDF00562">
    <property type="entry name" value="HemN-like__clustered_with_heat"/>
    <property type="match status" value="1"/>
</dbReference>
<dbReference type="SFLD" id="SFLDG01065">
    <property type="entry name" value="anaerobic_coproporphyrinogen-I"/>
    <property type="match status" value="1"/>
</dbReference>
<evidence type="ECO:0000259" key="3">
    <source>
        <dbReference type="PROSITE" id="PS51918"/>
    </source>
</evidence>
<comment type="caution">
    <text evidence="4">The sequence shown here is derived from an EMBL/GenBank/DDBJ whole genome shotgun (WGS) entry which is preliminary data.</text>
</comment>
<dbReference type="Pfam" id="PF06969">
    <property type="entry name" value="HemN_C"/>
    <property type="match status" value="1"/>
</dbReference>
<keyword evidence="2" id="KW-0949">S-adenosyl-L-methionine</keyword>
<feature type="domain" description="Radical SAM core" evidence="3">
    <location>
        <begin position="17"/>
        <end position="251"/>
    </location>
</feature>
<keyword evidence="2" id="KW-0963">Cytoplasm</keyword>
<dbReference type="RefSeq" id="WP_173299523.1">
    <property type="nucleotide sequence ID" value="NZ_JABRWQ010000001.1"/>
</dbReference>
<dbReference type="InterPro" id="IPR034505">
    <property type="entry name" value="Coproporphyrinogen-III_oxidase"/>
</dbReference>
<comment type="similarity">
    <text evidence="1">Belongs to the anaerobic coproporphyrinogen-III oxidase family. HemW subfamily.</text>
</comment>
<dbReference type="InterPro" id="IPR058240">
    <property type="entry name" value="rSAM_sf"/>
</dbReference>
<dbReference type="EMBL" id="JABRWQ010000001">
    <property type="protein sequence ID" value="NRD21858.1"/>
    <property type="molecule type" value="Genomic_DNA"/>
</dbReference>
<comment type="subcellular location">
    <subcellularLocation>
        <location evidence="2">Cytoplasm</location>
    </subcellularLocation>
</comment>
<dbReference type="InterPro" id="IPR006638">
    <property type="entry name" value="Elp3/MiaA/NifB-like_rSAM"/>
</dbReference>
<dbReference type="CDD" id="cd01335">
    <property type="entry name" value="Radical_SAM"/>
    <property type="match status" value="1"/>
</dbReference>
<name>A0ABX2E015_9FLAO</name>
<keyword evidence="2" id="KW-0004">4Fe-4S</keyword>
<dbReference type="PROSITE" id="PS51918">
    <property type="entry name" value="RADICAL_SAM"/>
    <property type="match status" value="1"/>
</dbReference>
<dbReference type="SFLD" id="SFLDF00288">
    <property type="entry name" value="HemN-like__clustered_with_nucl"/>
    <property type="match status" value="1"/>
</dbReference>
<dbReference type="InterPro" id="IPR007197">
    <property type="entry name" value="rSAM"/>
</dbReference>
<dbReference type="PANTHER" id="PTHR13932">
    <property type="entry name" value="COPROPORPHYRINIGEN III OXIDASE"/>
    <property type="match status" value="1"/>
</dbReference>
<dbReference type="Pfam" id="PF04055">
    <property type="entry name" value="Radical_SAM"/>
    <property type="match status" value="1"/>
</dbReference>
<keyword evidence="2" id="KW-0349">Heme</keyword>
<evidence type="ECO:0000256" key="1">
    <source>
        <dbReference type="ARBA" id="ARBA00006100"/>
    </source>
</evidence>
<evidence type="ECO:0000313" key="4">
    <source>
        <dbReference type="EMBL" id="NRD21858.1"/>
    </source>
</evidence>
<dbReference type="SFLD" id="SFLDS00029">
    <property type="entry name" value="Radical_SAM"/>
    <property type="match status" value="1"/>
</dbReference>
<evidence type="ECO:0000256" key="2">
    <source>
        <dbReference type="RuleBase" id="RU364116"/>
    </source>
</evidence>
<dbReference type="Proteomes" id="UP000805085">
    <property type="component" value="Unassembled WGS sequence"/>
</dbReference>
<comment type="function">
    <text evidence="2">Probably acts as a heme chaperone, transferring heme to an unknown acceptor. Binds one molecule of heme per monomer, possibly covalently. Binds 1 [4Fe-4S] cluster. The cluster is coordinated with 3 cysteines and an exchangeable S-adenosyl-L-methionine.</text>
</comment>
<gene>
    <name evidence="4" type="primary">hemW</name>
    <name evidence="4" type="ORF">HNV10_01305</name>
</gene>
<protein>
    <recommendedName>
        <fullName evidence="2">Heme chaperone HemW</fullName>
    </recommendedName>
</protein>
<proteinExistence type="inferred from homology"/>